<evidence type="ECO:0000256" key="1">
    <source>
        <dbReference type="RuleBase" id="RU000507"/>
    </source>
</evidence>
<dbReference type="SMART" id="SM00450">
    <property type="entry name" value="RHOD"/>
    <property type="match status" value="1"/>
</dbReference>
<reference evidence="4 5" key="1">
    <citation type="journal article" date="2020" name="Genome Biol. Evol.">
        <title>A new high-quality draft genome assembly of the Chinese cordyceps Ophiocordyceps sinensis.</title>
        <authorList>
            <person name="Shu R."/>
            <person name="Zhang J."/>
            <person name="Meng Q."/>
            <person name="Zhang H."/>
            <person name="Zhou G."/>
            <person name="Li M."/>
            <person name="Wu P."/>
            <person name="Zhao Y."/>
            <person name="Chen C."/>
            <person name="Qin Q."/>
        </authorList>
    </citation>
    <scope>NUCLEOTIDE SEQUENCE [LARGE SCALE GENOMIC DNA]</scope>
    <source>
        <strain evidence="4 5">IOZ07</strain>
    </source>
</reference>
<dbReference type="Pfam" id="PF00581">
    <property type="entry name" value="Rhodanese"/>
    <property type="match status" value="1"/>
</dbReference>
<dbReference type="SUPFAM" id="SSF52821">
    <property type="entry name" value="Rhodanese/Cell cycle control phosphatase"/>
    <property type="match status" value="1"/>
</dbReference>
<gene>
    <name evidence="4" type="ORF">G6O67_000366</name>
</gene>
<keyword evidence="5" id="KW-1185">Reference proteome</keyword>
<dbReference type="PROSITE" id="PS00683">
    <property type="entry name" value="RHODANESE_2"/>
    <property type="match status" value="1"/>
</dbReference>
<dbReference type="Gene3D" id="3.40.250.10">
    <property type="entry name" value="Rhodanese-like domain"/>
    <property type="match status" value="1"/>
</dbReference>
<feature type="compositionally biased region" description="Low complexity" evidence="2">
    <location>
        <begin position="58"/>
        <end position="74"/>
    </location>
</feature>
<dbReference type="GO" id="GO:0005739">
    <property type="term" value="C:mitochondrion"/>
    <property type="evidence" value="ECO:0007669"/>
    <property type="project" value="TreeGrafter"/>
</dbReference>
<dbReference type="PROSITE" id="PS50206">
    <property type="entry name" value="RHODANESE_3"/>
    <property type="match status" value="1"/>
</dbReference>
<evidence type="ECO:0000313" key="5">
    <source>
        <dbReference type="Proteomes" id="UP000557566"/>
    </source>
</evidence>
<dbReference type="AlphaFoldDB" id="A0A8H4PYZ4"/>
<dbReference type="EMBL" id="JAAVMX010000001">
    <property type="protein sequence ID" value="KAF4513044.1"/>
    <property type="molecule type" value="Genomic_DNA"/>
</dbReference>
<dbReference type="PANTHER" id="PTHR44086">
    <property type="entry name" value="THIOSULFATE SULFURTRANSFERASE RDL2, MITOCHONDRIAL-RELATED"/>
    <property type="match status" value="1"/>
</dbReference>
<dbReference type="InterPro" id="IPR001763">
    <property type="entry name" value="Rhodanese-like_dom"/>
</dbReference>
<proteinExistence type="predicted"/>
<dbReference type="InterPro" id="IPR001307">
    <property type="entry name" value="Thiosulphate_STrfase_CS"/>
</dbReference>
<sequence length="214" mass="23241">MTAVRRALAGHAAAPALRRLLVLRPAAAPVGIVAPVPRGFARPLGASSVLPRRWYSVGNSSRGSNDSRSSNSNDSNDDINSRIWSFEEVKRQVEVNSRSPSAKGQQNVVFIDVREHDELAATGKIPGAVNLPLMTAPQLVERPGSEELARKHCARPQPQPRDAHLVFYCRAGVRARTAAQLASRAGWPSVGEYPGSWLEWQERAGPIEKVPSES</sequence>
<name>A0A8H4PYZ4_9HYPO</name>
<protein>
    <recommendedName>
        <fullName evidence="1">Sulfurtransferase</fullName>
    </recommendedName>
</protein>
<feature type="domain" description="Rhodanese" evidence="3">
    <location>
        <begin position="104"/>
        <end position="209"/>
    </location>
</feature>
<evidence type="ECO:0000313" key="4">
    <source>
        <dbReference type="EMBL" id="KAF4513044.1"/>
    </source>
</evidence>
<evidence type="ECO:0000259" key="3">
    <source>
        <dbReference type="PROSITE" id="PS50206"/>
    </source>
</evidence>
<dbReference type="Proteomes" id="UP000557566">
    <property type="component" value="Unassembled WGS sequence"/>
</dbReference>
<feature type="region of interest" description="Disordered" evidence="2">
    <location>
        <begin position="58"/>
        <end position="79"/>
    </location>
</feature>
<dbReference type="InterPro" id="IPR036873">
    <property type="entry name" value="Rhodanese-like_dom_sf"/>
</dbReference>
<comment type="caution">
    <text evidence="4">The sequence shown here is derived from an EMBL/GenBank/DDBJ whole genome shotgun (WGS) entry which is preliminary data.</text>
</comment>
<dbReference type="GO" id="GO:0004792">
    <property type="term" value="F:thiosulfate-cyanide sulfurtransferase activity"/>
    <property type="evidence" value="ECO:0007669"/>
    <property type="project" value="InterPro"/>
</dbReference>
<dbReference type="PANTHER" id="PTHR44086:SF10">
    <property type="entry name" value="THIOSULFATE SULFURTRANSFERASE_RHODANESE-LIKE DOMAIN-CONTAINING PROTEIN 3"/>
    <property type="match status" value="1"/>
</dbReference>
<accession>A0A8H4PYZ4</accession>
<organism evidence="4 5">
    <name type="scientific">Ophiocordyceps sinensis</name>
    <dbReference type="NCBI Taxonomy" id="72228"/>
    <lineage>
        <taxon>Eukaryota</taxon>
        <taxon>Fungi</taxon>
        <taxon>Dikarya</taxon>
        <taxon>Ascomycota</taxon>
        <taxon>Pezizomycotina</taxon>
        <taxon>Sordariomycetes</taxon>
        <taxon>Hypocreomycetidae</taxon>
        <taxon>Hypocreales</taxon>
        <taxon>Ophiocordycipitaceae</taxon>
        <taxon>Ophiocordyceps</taxon>
    </lineage>
</organism>
<keyword evidence="1" id="KW-0808">Transferase</keyword>
<evidence type="ECO:0000256" key="2">
    <source>
        <dbReference type="SAM" id="MobiDB-lite"/>
    </source>
</evidence>
<dbReference type="OrthoDB" id="566238at2759"/>